<dbReference type="PROSITE" id="PS51340">
    <property type="entry name" value="MOSC"/>
    <property type="match status" value="1"/>
</dbReference>
<gene>
    <name evidence="2" type="ORF">VB854_09175</name>
</gene>
<dbReference type="Pfam" id="PF03475">
    <property type="entry name" value="YiiM_3-alpha"/>
    <property type="match status" value="1"/>
</dbReference>
<dbReference type="SUPFAM" id="SSF50800">
    <property type="entry name" value="PK beta-barrel domain-like"/>
    <property type="match status" value="1"/>
</dbReference>
<evidence type="ECO:0000313" key="3">
    <source>
        <dbReference type="Proteomes" id="UP001301728"/>
    </source>
</evidence>
<accession>A0ABU5TW45</accession>
<dbReference type="RefSeq" id="WP_323219319.1">
    <property type="nucleotide sequence ID" value="NZ_JAYGHT010000022.1"/>
</dbReference>
<dbReference type="InterPro" id="IPR011037">
    <property type="entry name" value="Pyrv_Knase-like_insert_dom_sf"/>
</dbReference>
<dbReference type="Gene3D" id="2.40.33.20">
    <property type="entry name" value="PK beta-barrel domain-like"/>
    <property type="match status" value="1"/>
</dbReference>
<dbReference type="Proteomes" id="UP001301728">
    <property type="component" value="Unassembled WGS sequence"/>
</dbReference>
<name>A0ABU5TW45_9CYAN</name>
<dbReference type="EMBL" id="JAYGHT010000022">
    <property type="protein sequence ID" value="MEA5519121.1"/>
    <property type="molecule type" value="Genomic_DNA"/>
</dbReference>
<sequence length="220" mass="24847">MLIPQLDSIQVGLPQQIGIEEATDPMDRPWSTGFFKESVQGLIWLGKTHLVGDGQADLKNHGGVDKAVLGYGADHYPWWKNCLNKINFPYGAFGENFTISGQTETSVCIGDVYQVGEAEIQVSQPRKPCWKLSRRWRIEDLALQVQKTGRTGWYFRVLKEGFVEPGLPLILSDRPFPEWTVAQANDIMYNRCCDPDVKSLLATCPLLSANWQEKLLNSLY</sequence>
<comment type="caution">
    <text evidence="2">The sequence shown here is derived from an EMBL/GenBank/DDBJ whole genome shotgun (WGS) entry which is preliminary data.</text>
</comment>
<organism evidence="2 3">
    <name type="scientific">Limnoraphis robusta CCNP1315</name>
    <dbReference type="NCBI Taxonomy" id="3110306"/>
    <lineage>
        <taxon>Bacteria</taxon>
        <taxon>Bacillati</taxon>
        <taxon>Cyanobacteriota</taxon>
        <taxon>Cyanophyceae</taxon>
        <taxon>Oscillatoriophycideae</taxon>
        <taxon>Oscillatoriales</taxon>
        <taxon>Sirenicapillariaceae</taxon>
        <taxon>Limnoraphis</taxon>
    </lineage>
</organism>
<protein>
    <submittedName>
        <fullName evidence="2">MOSC domain-containing protein</fullName>
    </submittedName>
</protein>
<dbReference type="InterPro" id="IPR005163">
    <property type="entry name" value="Tri_helical_YiiM-like"/>
</dbReference>
<dbReference type="PANTHER" id="PTHR30212:SF2">
    <property type="entry name" value="PROTEIN YIIM"/>
    <property type="match status" value="1"/>
</dbReference>
<evidence type="ECO:0000313" key="2">
    <source>
        <dbReference type="EMBL" id="MEA5519121.1"/>
    </source>
</evidence>
<dbReference type="InterPro" id="IPR052353">
    <property type="entry name" value="Benzoxazolinone_Detox_Enz"/>
</dbReference>
<evidence type="ECO:0000259" key="1">
    <source>
        <dbReference type="PROSITE" id="PS51340"/>
    </source>
</evidence>
<keyword evidence="3" id="KW-1185">Reference proteome</keyword>
<feature type="domain" description="MOSC" evidence="1">
    <location>
        <begin position="37"/>
        <end position="172"/>
    </location>
</feature>
<reference evidence="2 3" key="1">
    <citation type="submission" date="2023-12" db="EMBL/GenBank/DDBJ databases">
        <title>Baltic Sea Cyanobacteria.</title>
        <authorList>
            <person name="Delbaje E."/>
            <person name="Fewer D.P."/>
            <person name="Shishido T.K."/>
        </authorList>
    </citation>
    <scope>NUCLEOTIDE SEQUENCE [LARGE SCALE GENOMIC DNA]</scope>
    <source>
        <strain evidence="2 3">CCNP 1315</strain>
    </source>
</reference>
<dbReference type="InterPro" id="IPR005302">
    <property type="entry name" value="MoCF_Sase_C"/>
</dbReference>
<proteinExistence type="predicted"/>
<dbReference type="PANTHER" id="PTHR30212">
    <property type="entry name" value="PROTEIN YIIM"/>
    <property type="match status" value="1"/>
</dbReference>
<dbReference type="Pfam" id="PF03473">
    <property type="entry name" value="MOSC"/>
    <property type="match status" value="1"/>
</dbReference>